<feature type="domain" description="Histidine kinase" evidence="8">
    <location>
        <begin position="990"/>
        <end position="1210"/>
    </location>
</feature>
<dbReference type="Proteomes" id="UP000680158">
    <property type="component" value="Unassembled WGS sequence"/>
</dbReference>
<evidence type="ECO:0000313" key="11">
    <source>
        <dbReference type="Proteomes" id="UP000680158"/>
    </source>
</evidence>
<comment type="caution">
    <text evidence="10">The sequence shown here is derived from an EMBL/GenBank/DDBJ whole genome shotgun (WGS) entry which is preliminary data.</text>
</comment>
<evidence type="ECO:0000256" key="2">
    <source>
        <dbReference type="ARBA" id="ARBA00012438"/>
    </source>
</evidence>
<dbReference type="EC" id="2.7.13.3" evidence="2"/>
<dbReference type="InterPro" id="IPR011123">
    <property type="entry name" value="Y_Y_Y"/>
</dbReference>
<dbReference type="EMBL" id="JAGSPM010000006">
    <property type="protein sequence ID" value="MBR7747074.1"/>
    <property type="molecule type" value="Genomic_DNA"/>
</dbReference>
<dbReference type="PRINTS" id="PR00344">
    <property type="entry name" value="BCTRLSENSOR"/>
</dbReference>
<dbReference type="Pfam" id="PF00512">
    <property type="entry name" value="HisKA"/>
    <property type="match status" value="1"/>
</dbReference>
<name>A0A941DE54_9BURK</name>
<dbReference type="InterPro" id="IPR005467">
    <property type="entry name" value="His_kinase_dom"/>
</dbReference>
<dbReference type="SUPFAM" id="SSF47384">
    <property type="entry name" value="Homodimeric domain of signal transducing histidine kinase"/>
    <property type="match status" value="1"/>
</dbReference>
<feature type="domain" description="PAC" evidence="9">
    <location>
        <begin position="936"/>
        <end position="986"/>
    </location>
</feature>
<dbReference type="PROSITE" id="PS50109">
    <property type="entry name" value="HIS_KIN"/>
    <property type="match status" value="1"/>
</dbReference>
<dbReference type="InterPro" id="IPR011110">
    <property type="entry name" value="Reg_prop"/>
</dbReference>
<dbReference type="SUPFAM" id="SSF63829">
    <property type="entry name" value="Calcium-dependent phosphotriesterase"/>
    <property type="match status" value="3"/>
</dbReference>
<dbReference type="SMART" id="SM00091">
    <property type="entry name" value="PAS"/>
    <property type="match status" value="1"/>
</dbReference>
<dbReference type="Gene3D" id="3.30.565.10">
    <property type="entry name" value="Histidine kinase-like ATPase, C-terminal domain"/>
    <property type="match status" value="1"/>
</dbReference>
<dbReference type="PROSITE" id="PS50113">
    <property type="entry name" value="PAC"/>
    <property type="match status" value="1"/>
</dbReference>
<evidence type="ECO:0000256" key="1">
    <source>
        <dbReference type="ARBA" id="ARBA00000085"/>
    </source>
</evidence>
<proteinExistence type="predicted"/>
<dbReference type="InterPro" id="IPR001610">
    <property type="entry name" value="PAC"/>
</dbReference>
<dbReference type="InterPro" id="IPR036097">
    <property type="entry name" value="HisK_dim/P_sf"/>
</dbReference>
<evidence type="ECO:0000259" key="8">
    <source>
        <dbReference type="PROSITE" id="PS50109"/>
    </source>
</evidence>
<keyword evidence="11" id="KW-1185">Reference proteome</keyword>
<gene>
    <name evidence="10" type="ORF">KDM92_10815</name>
</gene>
<feature type="transmembrane region" description="Helical" evidence="7">
    <location>
        <begin position="810"/>
        <end position="829"/>
    </location>
</feature>
<dbReference type="CDD" id="cd00082">
    <property type="entry name" value="HisKA"/>
    <property type="match status" value="1"/>
</dbReference>
<accession>A0A941DE54</accession>
<dbReference type="CDD" id="cd00130">
    <property type="entry name" value="PAS"/>
    <property type="match status" value="1"/>
</dbReference>
<dbReference type="InterPro" id="IPR035965">
    <property type="entry name" value="PAS-like_dom_sf"/>
</dbReference>
<dbReference type="InterPro" id="IPR004358">
    <property type="entry name" value="Sig_transdc_His_kin-like_C"/>
</dbReference>
<reference evidence="10 11" key="1">
    <citation type="submission" date="2021-04" db="EMBL/GenBank/DDBJ databases">
        <title>novel species isolated from subtropical streams in China.</title>
        <authorList>
            <person name="Lu H."/>
        </authorList>
    </citation>
    <scope>NUCLEOTIDE SEQUENCE [LARGE SCALE GENOMIC DNA]</scope>
    <source>
        <strain evidence="10 11">BYS107W</strain>
    </source>
</reference>
<dbReference type="InterPro" id="IPR036890">
    <property type="entry name" value="HATPase_C_sf"/>
</dbReference>
<dbReference type="SUPFAM" id="SSF55874">
    <property type="entry name" value="ATPase domain of HSP90 chaperone/DNA topoisomerase II/histidine kinase"/>
    <property type="match status" value="1"/>
</dbReference>
<dbReference type="Gene3D" id="3.30.450.20">
    <property type="entry name" value="PAS domain"/>
    <property type="match status" value="1"/>
</dbReference>
<keyword evidence="7" id="KW-0812">Transmembrane</keyword>
<keyword evidence="4" id="KW-0808">Transferase</keyword>
<dbReference type="CDD" id="cd00063">
    <property type="entry name" value="FN3"/>
    <property type="match status" value="1"/>
</dbReference>
<dbReference type="InterPro" id="IPR003594">
    <property type="entry name" value="HATPase_dom"/>
</dbReference>
<organism evidence="10 11">
    <name type="scientific">Undibacterium baiyunense</name>
    <dbReference type="NCBI Taxonomy" id="2828731"/>
    <lineage>
        <taxon>Bacteria</taxon>
        <taxon>Pseudomonadati</taxon>
        <taxon>Pseudomonadota</taxon>
        <taxon>Betaproteobacteria</taxon>
        <taxon>Burkholderiales</taxon>
        <taxon>Oxalobacteraceae</taxon>
        <taxon>Undibacterium</taxon>
    </lineage>
</organism>
<dbReference type="Pfam" id="PF02518">
    <property type="entry name" value="HATPase_c"/>
    <property type="match status" value="1"/>
</dbReference>
<keyword evidence="3" id="KW-0597">Phosphoprotein</keyword>
<evidence type="ECO:0000256" key="6">
    <source>
        <dbReference type="ARBA" id="ARBA00023012"/>
    </source>
</evidence>
<dbReference type="InterPro" id="IPR003961">
    <property type="entry name" value="FN3_dom"/>
</dbReference>
<dbReference type="Pfam" id="PF07494">
    <property type="entry name" value="Reg_prop"/>
    <property type="match status" value="3"/>
</dbReference>
<dbReference type="InterPro" id="IPR013783">
    <property type="entry name" value="Ig-like_fold"/>
</dbReference>
<dbReference type="Pfam" id="PF00989">
    <property type="entry name" value="PAS"/>
    <property type="match status" value="1"/>
</dbReference>
<evidence type="ECO:0000256" key="7">
    <source>
        <dbReference type="SAM" id="Phobius"/>
    </source>
</evidence>
<comment type="catalytic activity">
    <reaction evidence="1">
        <text>ATP + protein L-histidine = ADP + protein N-phospho-L-histidine.</text>
        <dbReference type="EC" id="2.7.13.3"/>
    </reaction>
</comment>
<dbReference type="RefSeq" id="WP_212684372.1">
    <property type="nucleotide sequence ID" value="NZ_JAGSPM010000006.1"/>
</dbReference>
<keyword evidence="6" id="KW-0902">Two-component regulatory system</keyword>
<dbReference type="InterPro" id="IPR015943">
    <property type="entry name" value="WD40/YVTN_repeat-like_dom_sf"/>
</dbReference>
<sequence>MLKKSYWYFSRCGLATLVLVCFCYSVYASTNSELRFQRLTALGAEQLSTLSLLQDRQGFIWIGTNNAGLYRFDGYQTEKFQSSATDSTSLPHDRISALYEDGDGQIWVGTQNGLAKFNAETNNFTRYFPSSGAANQRIIKSIMSDGKSGFWIASWGGLQHFDPVQAKFTLYAHEPARSDSLATNDLNAIAVDTKGGVWAGTWPAGIDYLEPGTDRFRHFRIDDEKQPDSKLNIVRSMYLDAQGMLWIGTENGIVLWHTASDWSTRRRVDTPASRVNHIYADRHGVVWAATLSAGLLRWDASAKKFKQFVKQAIDPYSLPSDDVRAILHDRGGMLWVASLTDGIAITNLNSKGFRRIIPFDADAQNPRPNNAIGRIASGGDGRIWLANNNGVALFDVATSKVLKHFRANKNQVGALSNDLVYSIHKQTNGPLWVGTSVGLNRLDDTSGRDAKFKVIHFGSIADDYINTIAAGDEGVLWLGTGNSLIRYDIRSGGHHKYLSDPADPDSRSAKGTTTILQDSRGRLWAGSEWVGGGLDLLDQKTGKFTHFRHNPADAASISADNISSLHEDVKGRIWVGASNGLNQIITSQDGRTSFRHFLDKDSIGPAKIVAIESDLQGKLWLSTVDGLICFDPDGGMVKRYSASDGISDSFSGASYRDAHGVLYFGGTKGMTAIEPSAVRSSSIPPQLAITNITVFNRSLKYGMPPTGVRLSGPVTAPKELVITQQESVFSIEFAALHFTNPSLNRYAYRLEGFDRDWVEVDAERRSATYTNLNPGDYVFQVKAANDLGVWSDRVASVKIAIPPRYWQTTWFRWLMLLLTAAILFGIYRWRVAHLTRDQARLESLVAERLQELVAQQQVNRDNAERMQAILQNAADAILTTDKYWKIESCNRAGLALFGWQLDAIKGMPFARLCAEDVSEQLQERIASEDFAKKGHCEMELQQVRADGSLFLAELSLSGFADAGERKFILIVRDITEQKRVERMKTQFVSTVSHELRTPLTAIRGGLGLMVGGVAGELPVAAAKLGQIALNNAERLGRLINDLLDMQKIEANMMDFNFQKLPLAGLIADVLESNQAFAQRLGVSLLIDSDIPNYALRVDPDRFAQVMANLLSNACKYSPQAEHVRIRLLTNKEGHVRIEVIDRGPGISASFSERIFQKFSQEDASDTRAKDGTGLGLTIAKELVERMDGKIGFYPNPLGGTIFFVEFPMFSVVM</sequence>
<dbReference type="PANTHER" id="PTHR43547">
    <property type="entry name" value="TWO-COMPONENT HISTIDINE KINASE"/>
    <property type="match status" value="1"/>
</dbReference>
<dbReference type="Gene3D" id="2.130.10.10">
    <property type="entry name" value="YVTN repeat-like/Quinoprotein amine dehydrogenase"/>
    <property type="match status" value="4"/>
</dbReference>
<dbReference type="FunFam" id="1.10.287.130:FF:000001">
    <property type="entry name" value="Two-component sensor histidine kinase"/>
    <property type="match status" value="1"/>
</dbReference>
<keyword evidence="5" id="KW-0418">Kinase</keyword>
<dbReference type="AlphaFoldDB" id="A0A941DE54"/>
<dbReference type="GO" id="GO:0006355">
    <property type="term" value="P:regulation of DNA-templated transcription"/>
    <property type="evidence" value="ECO:0007669"/>
    <property type="project" value="InterPro"/>
</dbReference>
<dbReference type="SMART" id="SM00387">
    <property type="entry name" value="HATPase_c"/>
    <property type="match status" value="1"/>
</dbReference>
<evidence type="ECO:0000313" key="10">
    <source>
        <dbReference type="EMBL" id="MBR7747074.1"/>
    </source>
</evidence>
<dbReference type="InterPro" id="IPR000014">
    <property type="entry name" value="PAS"/>
</dbReference>
<dbReference type="InterPro" id="IPR000700">
    <property type="entry name" value="PAS-assoc_C"/>
</dbReference>
<dbReference type="SMART" id="SM00086">
    <property type="entry name" value="PAC"/>
    <property type="match status" value="1"/>
</dbReference>
<evidence type="ECO:0000256" key="4">
    <source>
        <dbReference type="ARBA" id="ARBA00022679"/>
    </source>
</evidence>
<dbReference type="Pfam" id="PF07495">
    <property type="entry name" value="Y_Y_Y"/>
    <property type="match status" value="1"/>
</dbReference>
<dbReference type="InterPro" id="IPR013767">
    <property type="entry name" value="PAS_fold"/>
</dbReference>
<dbReference type="SMART" id="SM00388">
    <property type="entry name" value="HisKA"/>
    <property type="match status" value="1"/>
</dbReference>
<dbReference type="GO" id="GO:0000155">
    <property type="term" value="F:phosphorelay sensor kinase activity"/>
    <property type="evidence" value="ECO:0007669"/>
    <property type="project" value="InterPro"/>
</dbReference>
<keyword evidence="7" id="KW-0472">Membrane</keyword>
<evidence type="ECO:0000259" key="9">
    <source>
        <dbReference type="PROSITE" id="PS50113"/>
    </source>
</evidence>
<dbReference type="InterPro" id="IPR003661">
    <property type="entry name" value="HisK_dim/P_dom"/>
</dbReference>
<evidence type="ECO:0000256" key="3">
    <source>
        <dbReference type="ARBA" id="ARBA00022553"/>
    </source>
</evidence>
<dbReference type="SUPFAM" id="SSF55785">
    <property type="entry name" value="PYP-like sensor domain (PAS domain)"/>
    <property type="match status" value="1"/>
</dbReference>
<dbReference type="Gene3D" id="1.10.287.130">
    <property type="match status" value="1"/>
</dbReference>
<dbReference type="PANTHER" id="PTHR43547:SF2">
    <property type="entry name" value="HYBRID SIGNAL TRANSDUCTION HISTIDINE KINASE C"/>
    <property type="match status" value="1"/>
</dbReference>
<dbReference type="NCBIfam" id="TIGR00229">
    <property type="entry name" value="sensory_box"/>
    <property type="match status" value="1"/>
</dbReference>
<protein>
    <recommendedName>
        <fullName evidence="2">histidine kinase</fullName>
        <ecNumber evidence="2">2.7.13.3</ecNumber>
    </recommendedName>
</protein>
<keyword evidence="7" id="KW-1133">Transmembrane helix</keyword>
<evidence type="ECO:0000256" key="5">
    <source>
        <dbReference type="ARBA" id="ARBA00022777"/>
    </source>
</evidence>
<dbReference type="Gene3D" id="2.60.40.10">
    <property type="entry name" value="Immunoglobulins"/>
    <property type="match status" value="1"/>
</dbReference>